<feature type="transmembrane region" description="Helical" evidence="6">
    <location>
        <begin position="7"/>
        <end position="31"/>
    </location>
</feature>
<feature type="transmembrane region" description="Helical" evidence="6">
    <location>
        <begin position="207"/>
        <end position="227"/>
    </location>
</feature>
<reference evidence="7" key="2">
    <citation type="journal article" date="2023" name="Curr. Microbiol.">
        <title>Granulicatella seriolae sp. nov., a Novel Facultative Anaerobe Isolated from Yellowtail Marine Fish.</title>
        <authorList>
            <person name="Lee M."/>
            <person name="Choi Y.J."/>
            <person name="Farooq A."/>
            <person name="Jeong J.B."/>
            <person name="Jung M.Y."/>
        </authorList>
    </citation>
    <scope>NUCLEOTIDE SEQUENCE</scope>
    <source>
        <strain evidence="7">S8</strain>
    </source>
</reference>
<sequence length="449" mass="51530">MKFIQNLIKVILASLFNYGSSFIIGLILPMVLSVHDYGRYRQYTLFLSFAYILNIGFNDGIYIKYGGKDKKDLDIDTIKDEHNFLVFYQLLITLVLTILALLYGDPIYMWFSISAFFILINTYHQNFRQAIGDFHVYSYSTMLTSVLYTSLLLMTIFIFQNSNYQVYIFLTLLSYIILFLIYEVYFSREFGISKQFSSQRKLQLIKVGMFILIGNMSMAYVGNAGNWLVNIFFDLESFAQYSFQNSLLNISLLIVSAISLVFYNLLAANSSKTIMDAVITACVVIGEVSGIGYFVIYFFVSTVLPKYMLSLPILSVTFLALPFIILSNILLMNLYKVKVDGKIYLRNSVLFAITSTIIILALLTIFGTLISVAIGILVSYMLWVAYNFIVVFKDLNFKKKHLLSLAAYMVIHILVTTYMMNIFGFIVYILFVIVQILLFRTEIAAMVKR</sequence>
<feature type="transmembrane region" description="Helical" evidence="6">
    <location>
        <begin position="136"/>
        <end position="160"/>
    </location>
</feature>
<evidence type="ECO:0000256" key="4">
    <source>
        <dbReference type="ARBA" id="ARBA00022989"/>
    </source>
</evidence>
<evidence type="ECO:0000256" key="5">
    <source>
        <dbReference type="ARBA" id="ARBA00023136"/>
    </source>
</evidence>
<accession>A0ABT1WPK7</accession>
<evidence type="ECO:0008006" key="9">
    <source>
        <dbReference type="Google" id="ProtNLM"/>
    </source>
</evidence>
<dbReference type="EMBL" id="JANHNZ010000008">
    <property type="protein sequence ID" value="MCQ9210478.1"/>
    <property type="molecule type" value="Genomic_DNA"/>
</dbReference>
<keyword evidence="8" id="KW-1185">Reference proteome</keyword>
<evidence type="ECO:0000256" key="6">
    <source>
        <dbReference type="SAM" id="Phobius"/>
    </source>
</evidence>
<feature type="transmembrane region" description="Helical" evidence="6">
    <location>
        <begin position="369"/>
        <end position="390"/>
    </location>
</feature>
<comment type="caution">
    <text evidence="7">The sequence shown here is derived from an EMBL/GenBank/DDBJ whole genome shotgun (WGS) entry which is preliminary data.</text>
</comment>
<feature type="transmembrane region" description="Helical" evidence="6">
    <location>
        <begin position="43"/>
        <end position="63"/>
    </location>
</feature>
<feature type="transmembrane region" description="Helical" evidence="6">
    <location>
        <begin position="107"/>
        <end position="124"/>
    </location>
</feature>
<dbReference type="PANTHER" id="PTHR30250">
    <property type="entry name" value="PST FAMILY PREDICTED COLANIC ACID TRANSPORTER"/>
    <property type="match status" value="1"/>
</dbReference>
<feature type="transmembrane region" description="Helical" evidence="6">
    <location>
        <begin position="402"/>
        <end position="419"/>
    </location>
</feature>
<gene>
    <name evidence="7" type="ORF">NPA36_07930</name>
</gene>
<protein>
    <recommendedName>
        <fullName evidence="9">Polysaccharide biosynthesis protein</fullName>
    </recommendedName>
</protein>
<feature type="transmembrane region" description="Helical" evidence="6">
    <location>
        <begin position="166"/>
        <end position="186"/>
    </location>
</feature>
<feature type="transmembrane region" description="Helical" evidence="6">
    <location>
        <begin position="311"/>
        <end position="331"/>
    </location>
</feature>
<feature type="transmembrane region" description="Helical" evidence="6">
    <location>
        <begin position="425"/>
        <end position="447"/>
    </location>
</feature>
<keyword evidence="4 6" id="KW-1133">Transmembrane helix</keyword>
<comment type="subcellular location">
    <subcellularLocation>
        <location evidence="1">Cell membrane</location>
        <topology evidence="1">Multi-pass membrane protein</topology>
    </subcellularLocation>
</comment>
<keyword evidence="2" id="KW-1003">Cell membrane</keyword>
<reference evidence="7" key="1">
    <citation type="submission" date="2022-07" db="EMBL/GenBank/DDBJ databases">
        <authorList>
            <person name="Jung M.-Y."/>
            <person name="Lee M."/>
        </authorList>
    </citation>
    <scope>NUCLEOTIDE SEQUENCE</scope>
    <source>
        <strain evidence="7">S8</strain>
    </source>
</reference>
<dbReference type="RefSeq" id="WP_256945587.1">
    <property type="nucleotide sequence ID" value="NZ_JANHNZ010000008.1"/>
</dbReference>
<evidence type="ECO:0000313" key="7">
    <source>
        <dbReference type="EMBL" id="MCQ9210478.1"/>
    </source>
</evidence>
<organism evidence="7 8">
    <name type="scientific">Granulicatella seriolae</name>
    <dbReference type="NCBI Taxonomy" id="2967226"/>
    <lineage>
        <taxon>Bacteria</taxon>
        <taxon>Bacillati</taxon>
        <taxon>Bacillota</taxon>
        <taxon>Bacilli</taxon>
        <taxon>Lactobacillales</taxon>
        <taxon>Carnobacteriaceae</taxon>
        <taxon>Granulicatella</taxon>
    </lineage>
</organism>
<dbReference type="Proteomes" id="UP001059480">
    <property type="component" value="Unassembled WGS sequence"/>
</dbReference>
<feature type="transmembrane region" description="Helical" evidence="6">
    <location>
        <begin position="278"/>
        <end position="299"/>
    </location>
</feature>
<proteinExistence type="predicted"/>
<dbReference type="InterPro" id="IPR050833">
    <property type="entry name" value="Poly_Biosynth_Transport"/>
</dbReference>
<evidence type="ECO:0000256" key="3">
    <source>
        <dbReference type="ARBA" id="ARBA00022692"/>
    </source>
</evidence>
<feature type="transmembrane region" description="Helical" evidence="6">
    <location>
        <begin position="84"/>
        <end position="101"/>
    </location>
</feature>
<evidence type="ECO:0000313" key="8">
    <source>
        <dbReference type="Proteomes" id="UP001059480"/>
    </source>
</evidence>
<reference evidence="7" key="3">
    <citation type="journal article" date="2023" name="Microbiol. Resour. Announc.">
        <title>Draft Genome Sequence of Granulicatella sp. Strain S8, Isolated from a Marine Fish, Seriola quinqueradiata.</title>
        <authorList>
            <person name="Lee M."/>
            <person name="Farooq A."/>
            <person name="Jeong J.B."/>
            <person name="Jung M.Y."/>
        </authorList>
    </citation>
    <scope>NUCLEOTIDE SEQUENCE</scope>
    <source>
        <strain evidence="7">S8</strain>
    </source>
</reference>
<name>A0ABT1WPK7_9LACT</name>
<feature type="transmembrane region" description="Helical" evidence="6">
    <location>
        <begin position="247"/>
        <end position="266"/>
    </location>
</feature>
<keyword evidence="3 6" id="KW-0812">Transmembrane</keyword>
<evidence type="ECO:0000256" key="1">
    <source>
        <dbReference type="ARBA" id="ARBA00004651"/>
    </source>
</evidence>
<keyword evidence="5 6" id="KW-0472">Membrane</keyword>
<dbReference type="PANTHER" id="PTHR30250:SF11">
    <property type="entry name" value="O-ANTIGEN TRANSPORTER-RELATED"/>
    <property type="match status" value="1"/>
</dbReference>
<evidence type="ECO:0000256" key="2">
    <source>
        <dbReference type="ARBA" id="ARBA00022475"/>
    </source>
</evidence>
<feature type="transmembrane region" description="Helical" evidence="6">
    <location>
        <begin position="343"/>
        <end position="363"/>
    </location>
</feature>